<evidence type="ECO:0000256" key="3">
    <source>
        <dbReference type="ARBA" id="ARBA00022692"/>
    </source>
</evidence>
<evidence type="ECO:0000259" key="7">
    <source>
        <dbReference type="Pfam" id="PF04138"/>
    </source>
</evidence>
<feature type="domain" description="GtrA/DPMS transmembrane" evidence="7">
    <location>
        <begin position="13"/>
        <end position="127"/>
    </location>
</feature>
<protein>
    <submittedName>
        <fullName evidence="8">Putative flippase GtrA (Transmembrane translocase of bactoprenol-linked glucose)</fullName>
    </submittedName>
</protein>
<keyword evidence="9" id="KW-1185">Reference proteome</keyword>
<name>A0A1H3JQG8_9FIRM</name>
<dbReference type="AlphaFoldDB" id="A0A1H3JQG8"/>
<dbReference type="GO" id="GO:0005886">
    <property type="term" value="C:plasma membrane"/>
    <property type="evidence" value="ECO:0007669"/>
    <property type="project" value="TreeGrafter"/>
</dbReference>
<gene>
    <name evidence="8" type="ORF">SAMN02910414_01520</name>
</gene>
<dbReference type="InterPro" id="IPR051401">
    <property type="entry name" value="GtrA_CellWall_Glycosyl"/>
</dbReference>
<feature type="transmembrane region" description="Helical" evidence="6">
    <location>
        <begin position="76"/>
        <end position="98"/>
    </location>
</feature>
<keyword evidence="3 6" id="KW-0812">Transmembrane</keyword>
<sequence>MKQLKGLILQMCKFSAVGTSCFVIDYVLMIVFTELCNMEYLFSCAFSFTISVVINYILSMQFVFQGKEEMHKIIEIIIFSSLSVVGLGLNLLLMWGGVEFLEFSYIHAKVYASLIVTGYNFFSRKLFLDSSKEKEVINSAMREIGYTEINSYTEINR</sequence>
<evidence type="ECO:0000313" key="8">
    <source>
        <dbReference type="EMBL" id="SDY41795.1"/>
    </source>
</evidence>
<dbReference type="Proteomes" id="UP000183918">
    <property type="component" value="Unassembled WGS sequence"/>
</dbReference>
<evidence type="ECO:0000256" key="6">
    <source>
        <dbReference type="SAM" id="Phobius"/>
    </source>
</evidence>
<dbReference type="InterPro" id="IPR007267">
    <property type="entry name" value="GtrA_DPMS_TM"/>
</dbReference>
<comment type="similarity">
    <text evidence="2">Belongs to the GtrA family.</text>
</comment>
<dbReference type="eggNOG" id="COG2246">
    <property type="taxonomic scope" value="Bacteria"/>
</dbReference>
<evidence type="ECO:0000313" key="9">
    <source>
        <dbReference type="Proteomes" id="UP000183918"/>
    </source>
</evidence>
<evidence type="ECO:0000256" key="1">
    <source>
        <dbReference type="ARBA" id="ARBA00004141"/>
    </source>
</evidence>
<dbReference type="RefSeq" id="WP_074717671.1">
    <property type="nucleotide sequence ID" value="NZ_FNPG01000017.1"/>
</dbReference>
<evidence type="ECO:0000256" key="4">
    <source>
        <dbReference type="ARBA" id="ARBA00022989"/>
    </source>
</evidence>
<dbReference type="OrthoDB" id="9807815at2"/>
<accession>A0A1H3JQG8</accession>
<feature type="transmembrane region" description="Helical" evidence="6">
    <location>
        <begin position="7"/>
        <end position="28"/>
    </location>
</feature>
<keyword evidence="5 6" id="KW-0472">Membrane</keyword>
<keyword evidence="4 6" id="KW-1133">Transmembrane helix</keyword>
<dbReference type="Pfam" id="PF04138">
    <property type="entry name" value="GtrA_DPMS_TM"/>
    <property type="match status" value="1"/>
</dbReference>
<evidence type="ECO:0000256" key="2">
    <source>
        <dbReference type="ARBA" id="ARBA00009399"/>
    </source>
</evidence>
<organism evidence="8 9">
    <name type="scientific">Lachnobacterium bovis DSM 14045</name>
    <dbReference type="NCBI Taxonomy" id="1122142"/>
    <lineage>
        <taxon>Bacteria</taxon>
        <taxon>Bacillati</taxon>
        <taxon>Bacillota</taxon>
        <taxon>Clostridia</taxon>
        <taxon>Lachnospirales</taxon>
        <taxon>Lachnospiraceae</taxon>
        <taxon>Lachnobacterium</taxon>
    </lineage>
</organism>
<proteinExistence type="inferred from homology"/>
<comment type="subcellular location">
    <subcellularLocation>
        <location evidence="1">Membrane</location>
        <topology evidence="1">Multi-pass membrane protein</topology>
    </subcellularLocation>
</comment>
<dbReference type="STRING" id="1122142.SAMN02910414_01520"/>
<evidence type="ECO:0000256" key="5">
    <source>
        <dbReference type="ARBA" id="ARBA00023136"/>
    </source>
</evidence>
<dbReference type="PANTHER" id="PTHR38459:SF1">
    <property type="entry name" value="PROPHAGE BACTOPRENOL-LINKED GLUCOSE TRANSLOCASE HOMOLOG"/>
    <property type="match status" value="1"/>
</dbReference>
<dbReference type="EMBL" id="FNPG01000017">
    <property type="protein sequence ID" value="SDY41795.1"/>
    <property type="molecule type" value="Genomic_DNA"/>
</dbReference>
<dbReference type="GO" id="GO:0000271">
    <property type="term" value="P:polysaccharide biosynthetic process"/>
    <property type="evidence" value="ECO:0007669"/>
    <property type="project" value="InterPro"/>
</dbReference>
<reference evidence="8 9" key="1">
    <citation type="submission" date="2016-10" db="EMBL/GenBank/DDBJ databases">
        <authorList>
            <person name="de Groot N.N."/>
        </authorList>
    </citation>
    <scope>NUCLEOTIDE SEQUENCE [LARGE SCALE GENOMIC DNA]</scope>
    <source>
        <strain evidence="8 9">DSM 14045</strain>
    </source>
</reference>
<dbReference type="PANTHER" id="PTHR38459">
    <property type="entry name" value="PROPHAGE BACTOPRENOL-LINKED GLUCOSE TRANSLOCASE HOMOLOG"/>
    <property type="match status" value="1"/>
</dbReference>
<feature type="transmembrane region" description="Helical" evidence="6">
    <location>
        <begin position="40"/>
        <end position="64"/>
    </location>
</feature>
<feature type="transmembrane region" description="Helical" evidence="6">
    <location>
        <begin position="104"/>
        <end position="122"/>
    </location>
</feature>